<dbReference type="EMBL" id="PVWQ01000005">
    <property type="protein sequence ID" value="RDW81057.1"/>
    <property type="molecule type" value="Genomic_DNA"/>
</dbReference>
<dbReference type="PANTHER" id="PTHR11035:SF3">
    <property type="entry name" value="VERY-LONG-CHAIN (3R)-3-HYDROXYACYL-COA DEHYDRATASE"/>
    <property type="match status" value="1"/>
</dbReference>
<evidence type="ECO:0000256" key="14">
    <source>
        <dbReference type="RuleBase" id="RU363109"/>
    </source>
</evidence>
<evidence type="ECO:0000256" key="5">
    <source>
        <dbReference type="ARBA" id="ARBA00022516"/>
    </source>
</evidence>
<keyword evidence="6 14" id="KW-0812">Transmembrane</keyword>
<dbReference type="GO" id="GO:0102158">
    <property type="term" value="F:very-long-chain (3R)-3-hydroxyacyl-CoA dehydratase activity"/>
    <property type="evidence" value="ECO:0007669"/>
    <property type="project" value="UniProtKB-EC"/>
</dbReference>
<feature type="transmembrane region" description="Helical" evidence="14">
    <location>
        <begin position="172"/>
        <end position="191"/>
    </location>
</feature>
<keyword evidence="14" id="KW-0256">Endoplasmic reticulum</keyword>
<keyword evidence="8 14" id="KW-1133">Transmembrane helix</keyword>
<evidence type="ECO:0000256" key="3">
    <source>
        <dbReference type="ARBA" id="ARBA00007811"/>
    </source>
</evidence>
<evidence type="ECO:0000256" key="7">
    <source>
        <dbReference type="ARBA" id="ARBA00022832"/>
    </source>
</evidence>
<dbReference type="GO" id="GO:0030497">
    <property type="term" value="P:fatty acid elongation"/>
    <property type="evidence" value="ECO:0007669"/>
    <property type="project" value="TreeGrafter"/>
</dbReference>
<keyword evidence="7 14" id="KW-0276">Fatty acid metabolism</keyword>
<dbReference type="AlphaFoldDB" id="A0A3D8S417"/>
<dbReference type="EC" id="4.2.1.134" evidence="4 14"/>
<comment type="function">
    <text evidence="14">Catalyzes the third of the four reactions of the long-chain fatty acids elongation cycle. This endoplasmic reticulum-bound enzymatic process, allows the addition of two carbons to the chain of long- and very long-chain fatty acids/VLCFAs per cycle. This enzyme catalyzes the dehydration of the 3-hydroxyacyl-CoA intermediate into trans-2,3-enoyl-CoA, within each cycle of fatty acid elongation. Thereby, it participates to the production of VLCFAs of different chain lengths that are involved in multiple biological processes as precursors of membrane lipids and lipid mediators.</text>
</comment>
<evidence type="ECO:0000256" key="10">
    <source>
        <dbReference type="ARBA" id="ARBA00023136"/>
    </source>
</evidence>
<evidence type="ECO:0000256" key="12">
    <source>
        <dbReference type="ARBA" id="ARBA00023239"/>
    </source>
</evidence>
<comment type="caution">
    <text evidence="15">The sequence shown here is derived from an EMBL/GenBank/DDBJ whole genome shotgun (WGS) entry which is preliminary data.</text>
</comment>
<evidence type="ECO:0000256" key="13">
    <source>
        <dbReference type="ARBA" id="ARBA00036671"/>
    </source>
</evidence>
<name>A0A3D8S417_9EURO</name>
<protein>
    <recommendedName>
        <fullName evidence="4 14">Very-long-chain (3R)-3-hydroxyacyl-CoA dehydratase</fullName>
        <ecNumber evidence="4 14">4.2.1.134</ecNumber>
    </recommendedName>
</protein>
<dbReference type="GO" id="GO:0042761">
    <property type="term" value="P:very long-chain fatty acid biosynthetic process"/>
    <property type="evidence" value="ECO:0007669"/>
    <property type="project" value="TreeGrafter"/>
</dbReference>
<evidence type="ECO:0000256" key="4">
    <source>
        <dbReference type="ARBA" id="ARBA00013122"/>
    </source>
</evidence>
<comment type="similarity">
    <text evidence="3 14">Belongs to the very long-chain fatty acids dehydratase HACD family.</text>
</comment>
<feature type="transmembrane region" description="Helical" evidence="14">
    <location>
        <begin position="101"/>
        <end position="120"/>
    </location>
</feature>
<dbReference type="RefSeq" id="XP_026604110.1">
    <property type="nucleotide sequence ID" value="XM_026746630.1"/>
</dbReference>
<evidence type="ECO:0000313" key="15">
    <source>
        <dbReference type="EMBL" id="RDW81057.1"/>
    </source>
</evidence>
<proteinExistence type="inferred from homology"/>
<keyword evidence="5 14" id="KW-0444">Lipid biosynthesis</keyword>
<organism evidence="15 16">
    <name type="scientific">Aspergillus mulundensis</name>
    <dbReference type="NCBI Taxonomy" id="1810919"/>
    <lineage>
        <taxon>Eukaryota</taxon>
        <taxon>Fungi</taxon>
        <taxon>Dikarya</taxon>
        <taxon>Ascomycota</taxon>
        <taxon>Pezizomycotina</taxon>
        <taxon>Eurotiomycetes</taxon>
        <taxon>Eurotiomycetidae</taxon>
        <taxon>Eurotiales</taxon>
        <taxon>Aspergillaceae</taxon>
        <taxon>Aspergillus</taxon>
        <taxon>Aspergillus subgen. Nidulantes</taxon>
    </lineage>
</organism>
<evidence type="ECO:0000256" key="9">
    <source>
        <dbReference type="ARBA" id="ARBA00023098"/>
    </source>
</evidence>
<accession>A0A3D8S417</accession>
<dbReference type="GO" id="GO:0005789">
    <property type="term" value="C:endoplasmic reticulum membrane"/>
    <property type="evidence" value="ECO:0007669"/>
    <property type="project" value="UniProtKB-SubCell"/>
</dbReference>
<dbReference type="Pfam" id="PF04387">
    <property type="entry name" value="PTPLA"/>
    <property type="match status" value="1"/>
</dbReference>
<evidence type="ECO:0000256" key="2">
    <source>
        <dbReference type="ARBA" id="ARBA00005194"/>
    </source>
</evidence>
<comment type="pathway">
    <text evidence="2 14">Lipid metabolism; fatty acid biosynthesis.</text>
</comment>
<feature type="transmembrane region" description="Helical" evidence="14">
    <location>
        <begin position="132"/>
        <end position="151"/>
    </location>
</feature>
<keyword evidence="9 14" id="KW-0443">Lipid metabolism</keyword>
<dbReference type="GeneID" id="38114984"/>
<keyword evidence="16" id="KW-1185">Reference proteome</keyword>
<dbReference type="UniPathway" id="UPA00094"/>
<keyword evidence="11 14" id="KW-0275">Fatty acid biosynthesis</keyword>
<evidence type="ECO:0000313" key="16">
    <source>
        <dbReference type="Proteomes" id="UP000256690"/>
    </source>
</evidence>
<dbReference type="OrthoDB" id="46988at2759"/>
<reference evidence="15 16" key="1">
    <citation type="journal article" date="2018" name="IMA Fungus">
        <title>IMA Genome-F 9: Draft genome sequence of Annulohypoxylon stygium, Aspergillus mulundensis, Berkeleyomyces basicola (syn. Thielaviopsis basicola), Ceratocystis smalleyi, two Cercospora beticola strains, Coleophoma cylindrospora, Fusarium fracticaudum, Phialophora cf. hyalina, and Morchella septimelata.</title>
        <authorList>
            <person name="Wingfield B.D."/>
            <person name="Bills G.F."/>
            <person name="Dong Y."/>
            <person name="Huang W."/>
            <person name="Nel W.J."/>
            <person name="Swalarsk-Parry B.S."/>
            <person name="Vaghefi N."/>
            <person name="Wilken P.M."/>
            <person name="An Z."/>
            <person name="de Beer Z.W."/>
            <person name="De Vos L."/>
            <person name="Chen L."/>
            <person name="Duong T.A."/>
            <person name="Gao Y."/>
            <person name="Hammerbacher A."/>
            <person name="Kikkert J.R."/>
            <person name="Li Y."/>
            <person name="Li H."/>
            <person name="Li K."/>
            <person name="Li Q."/>
            <person name="Liu X."/>
            <person name="Ma X."/>
            <person name="Naidoo K."/>
            <person name="Pethybridge S.J."/>
            <person name="Sun J."/>
            <person name="Steenkamp E.T."/>
            <person name="van der Nest M.A."/>
            <person name="van Wyk S."/>
            <person name="Wingfield M.J."/>
            <person name="Xiong C."/>
            <person name="Yue Q."/>
            <person name="Zhang X."/>
        </authorList>
    </citation>
    <scope>NUCLEOTIDE SEQUENCE [LARGE SCALE GENOMIC DNA]</scope>
    <source>
        <strain evidence="15 16">DSM 5745</strain>
    </source>
</reference>
<evidence type="ECO:0000256" key="1">
    <source>
        <dbReference type="ARBA" id="ARBA00004141"/>
    </source>
</evidence>
<dbReference type="InterPro" id="IPR007482">
    <property type="entry name" value="Tyr_Pase-like_PTPLA"/>
</dbReference>
<evidence type="ECO:0000256" key="8">
    <source>
        <dbReference type="ARBA" id="ARBA00022989"/>
    </source>
</evidence>
<gene>
    <name evidence="15" type="ORF">DSM5745_04614</name>
</gene>
<evidence type="ECO:0000256" key="11">
    <source>
        <dbReference type="ARBA" id="ARBA00023160"/>
    </source>
</evidence>
<keyword evidence="10 14" id="KW-0472">Membrane</keyword>
<comment type="caution">
    <text evidence="14">Lacks conserved residue(s) required for the propagation of feature annotation.</text>
</comment>
<comment type="catalytic activity">
    <reaction evidence="13 14">
        <text>a very-long-chain (3R)-3-hydroxyacyl-CoA = a very-long-chain (2E)-enoyl-CoA + H2O</text>
        <dbReference type="Rhea" id="RHEA:45812"/>
        <dbReference type="ChEBI" id="CHEBI:15377"/>
        <dbReference type="ChEBI" id="CHEBI:83728"/>
        <dbReference type="ChEBI" id="CHEBI:85440"/>
        <dbReference type="EC" id="4.2.1.134"/>
    </reaction>
</comment>
<evidence type="ECO:0000256" key="6">
    <source>
        <dbReference type="ARBA" id="ARBA00022692"/>
    </source>
</evidence>
<keyword evidence="12 14" id="KW-0456">Lyase</keyword>
<dbReference type="Proteomes" id="UP000256690">
    <property type="component" value="Unassembled WGS sequence"/>
</dbReference>
<dbReference type="STRING" id="1810919.A0A3D8S417"/>
<comment type="subcellular location">
    <subcellularLocation>
        <location evidence="14">Endoplasmic reticulum membrane</location>
        <topology evidence="14">Multi-pass membrane protein</topology>
    </subcellularLocation>
    <subcellularLocation>
        <location evidence="1">Membrane</location>
        <topology evidence="1">Multi-pass membrane protein</topology>
    </subcellularLocation>
</comment>
<feature type="transmembrane region" description="Helical" evidence="14">
    <location>
        <begin position="203"/>
        <end position="223"/>
    </location>
</feature>
<dbReference type="PANTHER" id="PTHR11035">
    <property type="entry name" value="VERY-LONG-CHAIN (3R)-3-HYDROXYACYL-COA DEHYDRATASE"/>
    <property type="match status" value="1"/>
</dbReference>
<dbReference type="GO" id="GO:0030148">
    <property type="term" value="P:sphingolipid biosynthetic process"/>
    <property type="evidence" value="ECO:0007669"/>
    <property type="project" value="TreeGrafter"/>
</dbReference>
<sequence length="242" mass="27351">MSSSSKPKSKQSSAPSGLTRQYLLFYNAANFFLWSTLTFRTLRLLLNQFVADGRNPLALDVDVPAVFADTYSPLLQITQSLALLEILHSLVGIVRAPVVTTVMQVASRLFVVWAVLYPFHGGIVGQDKVGELGYIGCLVAWGITECIRYGFFVMQVNGGVETVPKWWQWLRYNTFYVLYPVGISSECILSYKALSSAKEFHPLYWWFIVAVLAIYVPGSYVLYTHMIRQRRKTAGKKEGKKE</sequence>